<name>A0AAN6ITV6_EXODE</name>
<dbReference type="Proteomes" id="UP001161757">
    <property type="component" value="Unassembled WGS sequence"/>
</dbReference>
<accession>A0AAN6ITV6</accession>
<sequence length="79" mass="9033">MNTPGWFHDANLARKHNYRILGYIGEAMYTSYFHAYKPDVTQSSSKWSGTCSQSPLLDATRSNVKGKATNIYDANYHKR</sequence>
<proteinExistence type="predicted"/>
<dbReference type="AlphaFoldDB" id="A0AAN6ITV6"/>
<evidence type="ECO:0000313" key="2">
    <source>
        <dbReference type="Proteomes" id="UP001161757"/>
    </source>
</evidence>
<comment type="caution">
    <text evidence="1">The sequence shown here is derived from an EMBL/GenBank/DDBJ whole genome shotgun (WGS) entry which is preliminary data.</text>
</comment>
<protein>
    <submittedName>
        <fullName evidence="1">Uncharacterized protein</fullName>
    </submittedName>
</protein>
<organism evidence="1 2">
    <name type="scientific">Exophiala dermatitidis</name>
    <name type="common">Black yeast-like fungus</name>
    <name type="synonym">Wangiella dermatitidis</name>
    <dbReference type="NCBI Taxonomy" id="5970"/>
    <lineage>
        <taxon>Eukaryota</taxon>
        <taxon>Fungi</taxon>
        <taxon>Dikarya</taxon>
        <taxon>Ascomycota</taxon>
        <taxon>Pezizomycotina</taxon>
        <taxon>Eurotiomycetes</taxon>
        <taxon>Chaetothyriomycetidae</taxon>
        <taxon>Chaetothyriales</taxon>
        <taxon>Herpotrichiellaceae</taxon>
        <taxon>Exophiala</taxon>
    </lineage>
</organism>
<gene>
    <name evidence="1" type="ORF">HRR80_005204</name>
</gene>
<reference evidence="1" key="1">
    <citation type="submission" date="2023-01" db="EMBL/GenBank/DDBJ databases">
        <title>Exophiala dermititidis isolated from Cystic Fibrosis Patient.</title>
        <authorList>
            <person name="Kurbessoian T."/>
            <person name="Crocker A."/>
            <person name="Murante D."/>
            <person name="Hogan D.A."/>
            <person name="Stajich J.E."/>
        </authorList>
    </citation>
    <scope>NUCLEOTIDE SEQUENCE</scope>
    <source>
        <strain evidence="1">Ex8</strain>
    </source>
</reference>
<dbReference type="EMBL" id="JAJGCB010000009">
    <property type="protein sequence ID" value="KAJ8991154.1"/>
    <property type="molecule type" value="Genomic_DNA"/>
</dbReference>
<evidence type="ECO:0000313" key="1">
    <source>
        <dbReference type="EMBL" id="KAJ8991154.1"/>
    </source>
</evidence>